<dbReference type="VEuPathDB" id="TrichDB:TRFO_30348"/>
<dbReference type="GeneID" id="94842007"/>
<proteinExistence type="predicted"/>
<dbReference type="InterPro" id="IPR011989">
    <property type="entry name" value="ARM-like"/>
</dbReference>
<accession>A0A1J4JUX8</accession>
<dbReference type="OrthoDB" id="10600149at2759"/>
<keyword evidence="2" id="KW-1185">Reference proteome</keyword>
<evidence type="ECO:0000313" key="1">
    <source>
        <dbReference type="EMBL" id="OHT02514.1"/>
    </source>
</evidence>
<reference evidence="1" key="1">
    <citation type="submission" date="2016-10" db="EMBL/GenBank/DDBJ databases">
        <authorList>
            <person name="Benchimol M."/>
            <person name="Almeida L.G."/>
            <person name="Vasconcelos A.T."/>
            <person name="Perreira-Neves A."/>
            <person name="Rosa I.A."/>
            <person name="Tasca T."/>
            <person name="Bogo M.R."/>
            <person name="de Souza W."/>
        </authorList>
    </citation>
    <scope>NUCLEOTIDE SEQUENCE [LARGE SCALE GENOMIC DNA]</scope>
    <source>
        <strain evidence="1">K</strain>
    </source>
</reference>
<organism evidence="1 2">
    <name type="scientific">Tritrichomonas foetus</name>
    <dbReference type="NCBI Taxonomy" id="1144522"/>
    <lineage>
        <taxon>Eukaryota</taxon>
        <taxon>Metamonada</taxon>
        <taxon>Parabasalia</taxon>
        <taxon>Tritrichomonadida</taxon>
        <taxon>Tritrichomonadidae</taxon>
        <taxon>Tritrichomonas</taxon>
    </lineage>
</organism>
<dbReference type="SUPFAM" id="SSF48371">
    <property type="entry name" value="ARM repeat"/>
    <property type="match status" value="1"/>
</dbReference>
<dbReference type="Proteomes" id="UP000179807">
    <property type="component" value="Unassembled WGS sequence"/>
</dbReference>
<protein>
    <submittedName>
        <fullName evidence="1">Uncharacterized protein</fullName>
    </submittedName>
</protein>
<sequence>MKKNIQEIINQCFSLDAEDGSKTFLLFNKAPTALLNALLIDDIFYTEVSKVFMQPQPPIIIVSRIASILLQIITSIPEQANDCVGFLYQLLPYLSEPGVFDALYSICIPTSQLAAAQNALIESNFPQYIINELNSTNDELLISAILRIIKYSCENKVLSESFRTNSIIHSLYTLTKSDYEKVANELWWAITNMVNSDTIHKMIIFIPKAFEIIREPYHEMHRFRIFAIEFIAEMLKYKSDGLSDFLNMQVQEVVLRLIVQFPDCSNLMGSVFRLIKHGLIWDFFADSLIEHFVPVMIFEASSQHRSAASARSMKLLKQISTRPKYKETHEKILAKIESYQDFCNNKLLRYKMIMKESYGGEMTKYQPSRSPSSFLLF</sequence>
<evidence type="ECO:0000313" key="2">
    <source>
        <dbReference type="Proteomes" id="UP000179807"/>
    </source>
</evidence>
<comment type="caution">
    <text evidence="1">The sequence shown here is derived from an EMBL/GenBank/DDBJ whole genome shotgun (WGS) entry which is preliminary data.</text>
</comment>
<dbReference type="RefSeq" id="XP_068355650.1">
    <property type="nucleotide sequence ID" value="XM_068507303.1"/>
</dbReference>
<dbReference type="AlphaFoldDB" id="A0A1J4JUX8"/>
<name>A0A1J4JUX8_9EUKA</name>
<dbReference type="InterPro" id="IPR016024">
    <property type="entry name" value="ARM-type_fold"/>
</dbReference>
<gene>
    <name evidence="1" type="ORF">TRFO_30348</name>
</gene>
<dbReference type="Gene3D" id="1.25.10.10">
    <property type="entry name" value="Leucine-rich Repeat Variant"/>
    <property type="match status" value="1"/>
</dbReference>
<dbReference type="EMBL" id="MLAK01000864">
    <property type="protein sequence ID" value="OHT02514.1"/>
    <property type="molecule type" value="Genomic_DNA"/>
</dbReference>